<protein>
    <submittedName>
        <fullName evidence="1">Uncharacterized protein</fullName>
    </submittedName>
</protein>
<proteinExistence type="predicted"/>
<organism evidence="1 2">
    <name type="scientific">Rhododendron molle</name>
    <name type="common">Chinese azalea</name>
    <name type="synonym">Azalea mollis</name>
    <dbReference type="NCBI Taxonomy" id="49168"/>
    <lineage>
        <taxon>Eukaryota</taxon>
        <taxon>Viridiplantae</taxon>
        <taxon>Streptophyta</taxon>
        <taxon>Embryophyta</taxon>
        <taxon>Tracheophyta</taxon>
        <taxon>Spermatophyta</taxon>
        <taxon>Magnoliopsida</taxon>
        <taxon>eudicotyledons</taxon>
        <taxon>Gunneridae</taxon>
        <taxon>Pentapetalae</taxon>
        <taxon>asterids</taxon>
        <taxon>Ericales</taxon>
        <taxon>Ericaceae</taxon>
        <taxon>Ericoideae</taxon>
        <taxon>Rhodoreae</taxon>
        <taxon>Rhododendron</taxon>
    </lineage>
</organism>
<reference evidence="1" key="1">
    <citation type="submission" date="2022-02" db="EMBL/GenBank/DDBJ databases">
        <title>Plant Genome Project.</title>
        <authorList>
            <person name="Zhang R.-G."/>
        </authorList>
    </citation>
    <scope>NUCLEOTIDE SEQUENCE</scope>
    <source>
        <strain evidence="1">AT1</strain>
    </source>
</reference>
<dbReference type="Proteomes" id="UP001062846">
    <property type="component" value="Chromosome 10"/>
</dbReference>
<comment type="caution">
    <text evidence="1">The sequence shown here is derived from an EMBL/GenBank/DDBJ whole genome shotgun (WGS) entry which is preliminary data.</text>
</comment>
<name>A0ACC0M721_RHOML</name>
<accession>A0ACC0M721</accession>
<dbReference type="EMBL" id="CM046397">
    <property type="protein sequence ID" value="KAI8536128.1"/>
    <property type="molecule type" value="Genomic_DNA"/>
</dbReference>
<sequence length="112" mass="12150">MLRKFRAAKTLDGTAVNQVAVENGEKSYEGNNESNSNLESRVTDSLGLSTCNLQLEQGVDREGNEAQSSKAQLRNFQNEEELAHLGPLLLNGPVEIGTGNNIRSSQLHGINL</sequence>
<keyword evidence="2" id="KW-1185">Reference proteome</keyword>
<evidence type="ECO:0000313" key="1">
    <source>
        <dbReference type="EMBL" id="KAI8536128.1"/>
    </source>
</evidence>
<gene>
    <name evidence="1" type="ORF">RHMOL_Rhmol10G0232400</name>
</gene>
<evidence type="ECO:0000313" key="2">
    <source>
        <dbReference type="Proteomes" id="UP001062846"/>
    </source>
</evidence>